<evidence type="ECO:0000256" key="1">
    <source>
        <dbReference type="SAM" id="Phobius"/>
    </source>
</evidence>
<keyword evidence="1" id="KW-0472">Membrane</keyword>
<protein>
    <submittedName>
        <fullName evidence="2">Uncharacterized protein</fullName>
    </submittedName>
</protein>
<reference evidence="2 3" key="1">
    <citation type="journal article" date="2021" name="Comput. Struct. Biotechnol. J.">
        <title>De novo genome assembly of the potent medicinal plant Rehmannia glutinosa using nanopore technology.</title>
        <authorList>
            <person name="Ma L."/>
            <person name="Dong C."/>
            <person name="Song C."/>
            <person name="Wang X."/>
            <person name="Zheng X."/>
            <person name="Niu Y."/>
            <person name="Chen S."/>
            <person name="Feng W."/>
        </authorList>
    </citation>
    <scope>NUCLEOTIDE SEQUENCE [LARGE SCALE GENOMIC DNA]</scope>
    <source>
        <strain evidence="2">DH-2019</strain>
    </source>
</reference>
<accession>A0ABR0VBS5</accession>
<evidence type="ECO:0000313" key="2">
    <source>
        <dbReference type="EMBL" id="KAK6132623.1"/>
    </source>
</evidence>
<dbReference type="PANTHER" id="PTHR33625:SF4">
    <property type="entry name" value="OS08G0179900 PROTEIN"/>
    <property type="match status" value="1"/>
</dbReference>
<keyword evidence="3" id="KW-1185">Reference proteome</keyword>
<dbReference type="PANTHER" id="PTHR33625">
    <property type="entry name" value="OS08G0179900 PROTEIN"/>
    <property type="match status" value="1"/>
</dbReference>
<proteinExistence type="predicted"/>
<name>A0ABR0VBS5_REHGL</name>
<keyword evidence="1" id="KW-0812">Transmembrane</keyword>
<keyword evidence="1" id="KW-1133">Transmembrane helix</keyword>
<dbReference type="EMBL" id="JABTTQ020001251">
    <property type="protein sequence ID" value="KAK6132623.1"/>
    <property type="molecule type" value="Genomic_DNA"/>
</dbReference>
<gene>
    <name evidence="2" type="ORF">DH2020_033630</name>
</gene>
<dbReference type="Proteomes" id="UP001318860">
    <property type="component" value="Unassembled WGS sequence"/>
</dbReference>
<organism evidence="2 3">
    <name type="scientific">Rehmannia glutinosa</name>
    <name type="common">Chinese foxglove</name>
    <dbReference type="NCBI Taxonomy" id="99300"/>
    <lineage>
        <taxon>Eukaryota</taxon>
        <taxon>Viridiplantae</taxon>
        <taxon>Streptophyta</taxon>
        <taxon>Embryophyta</taxon>
        <taxon>Tracheophyta</taxon>
        <taxon>Spermatophyta</taxon>
        <taxon>Magnoliopsida</taxon>
        <taxon>eudicotyledons</taxon>
        <taxon>Gunneridae</taxon>
        <taxon>Pentapetalae</taxon>
        <taxon>asterids</taxon>
        <taxon>lamiids</taxon>
        <taxon>Lamiales</taxon>
        <taxon>Orobanchaceae</taxon>
        <taxon>Rehmannieae</taxon>
        <taxon>Rehmannia</taxon>
    </lineage>
</organism>
<feature type="transmembrane region" description="Helical" evidence="1">
    <location>
        <begin position="298"/>
        <end position="316"/>
    </location>
</feature>
<sequence length="319" mass="33354">MGGGTIRAATKVAGIAASTGGLRGIAAEHFPVSSAARKAASACPPAATTEDVKLVASKLEAGAQRPCLGIDDWVFAGGEGDEVLTAAEPMPRVVFGGAPSLQEAKEATSELTVALEKAYLSSPNSVEGSVVADNDSSLSLSNKQVVENKACNAIAPAVPAPAIMAFRFLRESSTAQNVVASIASDPNVWNAVLQNTELQDFLQSQRACSFSDENLKMELVADSDLLDQSSAKIIDDSSEYAKSEPGNGFMDILQKIKSTVVDMMSHLSDYFLNFFGGKDVNGVHINSDGTTRSSADTVMEASFMGLAVMAILVILLKRA</sequence>
<comment type="caution">
    <text evidence="2">The sequence shown here is derived from an EMBL/GenBank/DDBJ whole genome shotgun (WGS) entry which is preliminary data.</text>
</comment>
<evidence type="ECO:0000313" key="3">
    <source>
        <dbReference type="Proteomes" id="UP001318860"/>
    </source>
</evidence>